<comment type="subcellular location">
    <subcellularLocation>
        <location evidence="1">Cell membrane</location>
        <topology evidence="1">Multi-pass membrane protein</topology>
    </subcellularLocation>
</comment>
<evidence type="ECO:0000313" key="9">
    <source>
        <dbReference type="Proteomes" id="UP000708208"/>
    </source>
</evidence>
<evidence type="ECO:0000256" key="3">
    <source>
        <dbReference type="ARBA" id="ARBA00022692"/>
    </source>
</evidence>
<proteinExistence type="predicted"/>
<keyword evidence="7" id="KW-0325">Glycoprotein</keyword>
<evidence type="ECO:0000256" key="1">
    <source>
        <dbReference type="ARBA" id="ARBA00004651"/>
    </source>
</evidence>
<dbReference type="InterPro" id="IPR052192">
    <property type="entry name" value="Insect_Ionotropic_Sensory_Rcpt"/>
</dbReference>
<dbReference type="GO" id="GO:0005886">
    <property type="term" value="C:plasma membrane"/>
    <property type="evidence" value="ECO:0007669"/>
    <property type="project" value="UniProtKB-SubCell"/>
</dbReference>
<evidence type="ECO:0000256" key="2">
    <source>
        <dbReference type="ARBA" id="ARBA00022475"/>
    </source>
</evidence>
<dbReference type="AlphaFoldDB" id="A0A8J2JTH5"/>
<protein>
    <recommendedName>
        <fullName evidence="10">Ionotropic glutamate receptor C-terminal domain-containing protein</fullName>
    </recommendedName>
</protein>
<gene>
    <name evidence="8" type="ORF">AFUS01_LOCUS14929</name>
</gene>
<keyword evidence="4" id="KW-1133">Transmembrane helix</keyword>
<sequence>MVSIPLFYIHLKLKRSNDREPADKMYSAVVITFLALIEASPSIPNRARIIAFITLFYAVLVGQFYSSNLMSFLTFPDPEVIPESFEELSNRDVYTIYTMHVAGSTLDMLFNETKRESLLRIKQHMTNQKDFFKCAESAVFSPITVCIDWPVIMDFTIARNFTLHSTFNPLLTVPPVSSSNSFSVALQKNSKHFESMNSIVGSTMDTGHFIKWKENPMDKLKHIGSKWLKETSSELYQKLKS</sequence>
<keyword evidence="9" id="KW-1185">Reference proteome</keyword>
<evidence type="ECO:0000256" key="7">
    <source>
        <dbReference type="ARBA" id="ARBA00023180"/>
    </source>
</evidence>
<evidence type="ECO:0000256" key="6">
    <source>
        <dbReference type="ARBA" id="ARBA00023170"/>
    </source>
</evidence>
<evidence type="ECO:0000256" key="4">
    <source>
        <dbReference type="ARBA" id="ARBA00022989"/>
    </source>
</evidence>
<dbReference type="Proteomes" id="UP000708208">
    <property type="component" value="Unassembled WGS sequence"/>
</dbReference>
<dbReference type="OrthoDB" id="6506757at2759"/>
<dbReference type="PANTHER" id="PTHR42643">
    <property type="entry name" value="IONOTROPIC RECEPTOR 20A-RELATED"/>
    <property type="match status" value="1"/>
</dbReference>
<keyword evidence="2" id="KW-1003">Cell membrane</keyword>
<evidence type="ECO:0000256" key="5">
    <source>
        <dbReference type="ARBA" id="ARBA00023136"/>
    </source>
</evidence>
<reference evidence="8" key="1">
    <citation type="submission" date="2021-06" db="EMBL/GenBank/DDBJ databases">
        <authorList>
            <person name="Hodson N. C."/>
            <person name="Mongue J. A."/>
            <person name="Jaron S. K."/>
        </authorList>
    </citation>
    <scope>NUCLEOTIDE SEQUENCE</scope>
</reference>
<dbReference type="EMBL" id="CAJVCH010129415">
    <property type="protein sequence ID" value="CAG7725997.1"/>
    <property type="molecule type" value="Genomic_DNA"/>
</dbReference>
<name>A0A8J2JTH5_9HEXA</name>
<keyword evidence="5" id="KW-0472">Membrane</keyword>
<evidence type="ECO:0000313" key="8">
    <source>
        <dbReference type="EMBL" id="CAG7725997.1"/>
    </source>
</evidence>
<comment type="caution">
    <text evidence="8">The sequence shown here is derived from an EMBL/GenBank/DDBJ whole genome shotgun (WGS) entry which is preliminary data.</text>
</comment>
<accession>A0A8J2JTH5</accession>
<keyword evidence="3" id="KW-0812">Transmembrane</keyword>
<dbReference type="PANTHER" id="PTHR42643:SF24">
    <property type="entry name" value="IONOTROPIC RECEPTOR 60A"/>
    <property type="match status" value="1"/>
</dbReference>
<keyword evidence="6" id="KW-0675">Receptor</keyword>
<organism evidence="8 9">
    <name type="scientific">Allacma fusca</name>
    <dbReference type="NCBI Taxonomy" id="39272"/>
    <lineage>
        <taxon>Eukaryota</taxon>
        <taxon>Metazoa</taxon>
        <taxon>Ecdysozoa</taxon>
        <taxon>Arthropoda</taxon>
        <taxon>Hexapoda</taxon>
        <taxon>Collembola</taxon>
        <taxon>Symphypleona</taxon>
        <taxon>Sminthuridae</taxon>
        <taxon>Allacma</taxon>
    </lineage>
</organism>
<evidence type="ECO:0008006" key="10">
    <source>
        <dbReference type="Google" id="ProtNLM"/>
    </source>
</evidence>